<dbReference type="Proteomes" id="UP001164459">
    <property type="component" value="Chromosome"/>
</dbReference>
<evidence type="ECO:0000313" key="3">
    <source>
        <dbReference type="Proteomes" id="UP001164459"/>
    </source>
</evidence>
<sequence length="76" mass="8865">MKKQERRQFTPEQKPKILREHHLDKVPVSDLCEKYKLRPSVFYDRQRALFERASPVRPTCESHQATLNPTASSSAA</sequence>
<feature type="compositionally biased region" description="Polar residues" evidence="1">
    <location>
        <begin position="61"/>
        <end position="76"/>
    </location>
</feature>
<gene>
    <name evidence="2" type="ORF">O0S08_35265</name>
</gene>
<protein>
    <recommendedName>
        <fullName evidence="4">Transposase</fullName>
    </recommendedName>
</protein>
<accession>A0ABY7GX06</accession>
<feature type="region of interest" description="Disordered" evidence="1">
    <location>
        <begin position="1"/>
        <end position="20"/>
    </location>
</feature>
<proteinExistence type="predicted"/>
<evidence type="ECO:0000256" key="1">
    <source>
        <dbReference type="SAM" id="MobiDB-lite"/>
    </source>
</evidence>
<name>A0ABY7GX06_9BACT</name>
<dbReference type="RefSeq" id="WP_269033836.1">
    <property type="nucleotide sequence ID" value="NZ_CP114040.1"/>
</dbReference>
<reference evidence="2" key="1">
    <citation type="submission" date="2022-11" db="EMBL/GenBank/DDBJ databases">
        <title>Minimal conservation of predation-associated metabolite biosynthetic gene clusters underscores biosynthetic potential of Myxococcota including descriptions for ten novel species: Archangium lansinium sp. nov., Myxococcus landrumus sp. nov., Nannocystis bai.</title>
        <authorList>
            <person name="Ahearne A."/>
            <person name="Stevens C."/>
            <person name="Dowd S."/>
        </authorList>
    </citation>
    <scope>NUCLEOTIDE SEQUENCE</scope>
    <source>
        <strain evidence="2">Fl3</strain>
    </source>
</reference>
<organism evidence="2 3">
    <name type="scientific">Nannocystis punicea</name>
    <dbReference type="NCBI Taxonomy" id="2995304"/>
    <lineage>
        <taxon>Bacteria</taxon>
        <taxon>Pseudomonadati</taxon>
        <taxon>Myxococcota</taxon>
        <taxon>Polyangia</taxon>
        <taxon>Nannocystales</taxon>
        <taxon>Nannocystaceae</taxon>
        <taxon>Nannocystis</taxon>
    </lineage>
</organism>
<keyword evidence="3" id="KW-1185">Reference proteome</keyword>
<evidence type="ECO:0008006" key="4">
    <source>
        <dbReference type="Google" id="ProtNLM"/>
    </source>
</evidence>
<dbReference type="SUPFAM" id="SSF48295">
    <property type="entry name" value="TrpR-like"/>
    <property type="match status" value="1"/>
</dbReference>
<dbReference type="EMBL" id="CP114040">
    <property type="protein sequence ID" value="WAS91473.1"/>
    <property type="molecule type" value="Genomic_DNA"/>
</dbReference>
<feature type="region of interest" description="Disordered" evidence="1">
    <location>
        <begin position="55"/>
        <end position="76"/>
    </location>
</feature>
<evidence type="ECO:0000313" key="2">
    <source>
        <dbReference type="EMBL" id="WAS91473.1"/>
    </source>
</evidence>
<dbReference type="InterPro" id="IPR010921">
    <property type="entry name" value="Trp_repressor/repl_initiator"/>
</dbReference>